<sequence length="296" mass="33171">METPERASSSASPNQSPIRASPSPLPPSSDTRLWRPKAARNLRNQWEKLEISRSQWVSSSSDGRSHATSLVKAYVSLKSIDSMQLGVLNDMPDIRKKAHAKLFKQQEVYRSKLLSSYKAMVKTVGDMVTASKSMRCYVQGSSSLLQFSISSDDSNDPGDGGGIPVFMFLPISSHEQLAEELVQMFIFELNLKRLLVMELLAIDSEVQGNSELCWSNALYPTEFDELSLCSLYSKETCELVPPSLIEGKSNKPSMKFKSDLKSDTLEVCLTTWRAEVNIDSQRVDEIFAIAREEWAR</sequence>
<organism evidence="2 3">
    <name type="scientific">Turnera subulata</name>
    <dbReference type="NCBI Taxonomy" id="218843"/>
    <lineage>
        <taxon>Eukaryota</taxon>
        <taxon>Viridiplantae</taxon>
        <taxon>Streptophyta</taxon>
        <taxon>Embryophyta</taxon>
        <taxon>Tracheophyta</taxon>
        <taxon>Spermatophyta</taxon>
        <taxon>Magnoliopsida</taxon>
        <taxon>eudicotyledons</taxon>
        <taxon>Gunneridae</taxon>
        <taxon>Pentapetalae</taxon>
        <taxon>rosids</taxon>
        <taxon>fabids</taxon>
        <taxon>Malpighiales</taxon>
        <taxon>Passifloraceae</taxon>
        <taxon>Turnera</taxon>
    </lineage>
</organism>
<reference evidence="2" key="1">
    <citation type="submission" date="2022-02" db="EMBL/GenBank/DDBJ databases">
        <authorList>
            <person name="Henning P.M."/>
            <person name="McCubbin A.G."/>
            <person name="Shore J.S."/>
        </authorList>
    </citation>
    <scope>NUCLEOTIDE SEQUENCE</scope>
    <source>
        <strain evidence="2">F60SS</strain>
        <tissue evidence="2">Leaves</tissue>
    </source>
</reference>
<accession>A0A9Q0JH33</accession>
<reference evidence="2" key="2">
    <citation type="journal article" date="2023" name="Plants (Basel)">
        <title>Annotation of the Turnera subulata (Passifloraceae) Draft Genome Reveals the S-Locus Evolved after the Divergence of Turneroideae from Passifloroideae in a Stepwise Manner.</title>
        <authorList>
            <person name="Henning P.M."/>
            <person name="Roalson E.H."/>
            <person name="Mir W."/>
            <person name="McCubbin A.G."/>
            <person name="Shore J.S."/>
        </authorList>
    </citation>
    <scope>NUCLEOTIDE SEQUENCE</scope>
    <source>
        <strain evidence="2">F60SS</strain>
    </source>
</reference>
<keyword evidence="3" id="KW-1185">Reference proteome</keyword>
<evidence type="ECO:0000313" key="3">
    <source>
        <dbReference type="Proteomes" id="UP001141552"/>
    </source>
</evidence>
<dbReference type="Proteomes" id="UP001141552">
    <property type="component" value="Unassembled WGS sequence"/>
</dbReference>
<dbReference type="PANTHER" id="PTHR15827:SF2">
    <property type="entry name" value="CYCLIN-DEPENDENT KINASE 2-INTERACTING PROTEIN"/>
    <property type="match status" value="1"/>
</dbReference>
<name>A0A9Q0JH33_9ROSI</name>
<dbReference type="OrthoDB" id="1913984at2759"/>
<proteinExistence type="predicted"/>
<feature type="region of interest" description="Disordered" evidence="1">
    <location>
        <begin position="1"/>
        <end position="34"/>
    </location>
</feature>
<evidence type="ECO:0000313" key="2">
    <source>
        <dbReference type="EMBL" id="KAJ4841424.1"/>
    </source>
</evidence>
<dbReference type="PANTHER" id="PTHR15827">
    <property type="entry name" value="CYCLIN-DEPENDENT KINASE 2-INTERACTING PROTEIN"/>
    <property type="match status" value="1"/>
</dbReference>
<feature type="compositionally biased region" description="Polar residues" evidence="1">
    <location>
        <begin position="1"/>
        <end position="18"/>
    </location>
</feature>
<dbReference type="AlphaFoldDB" id="A0A9Q0JH33"/>
<comment type="caution">
    <text evidence="2">The sequence shown here is derived from an EMBL/GenBank/DDBJ whole genome shotgun (WGS) entry which is preliminary data.</text>
</comment>
<evidence type="ECO:0000256" key="1">
    <source>
        <dbReference type="SAM" id="MobiDB-lite"/>
    </source>
</evidence>
<gene>
    <name evidence="2" type="ORF">Tsubulata_009063</name>
</gene>
<dbReference type="EMBL" id="JAKUCV010002779">
    <property type="protein sequence ID" value="KAJ4841424.1"/>
    <property type="molecule type" value="Genomic_DNA"/>
</dbReference>
<protein>
    <submittedName>
        <fullName evidence="2">Uncharacterized protein</fullName>
    </submittedName>
</protein>